<accession>A0AAV6WGS3</accession>
<dbReference type="PANTHER" id="PTHR37200:SF1">
    <property type="entry name" value="RNA-BINDING (RRM_RBD_RNP MOTIFS) FAMILY PROTEIN"/>
    <property type="match status" value="1"/>
</dbReference>
<dbReference type="Gene3D" id="3.30.70.330">
    <property type="match status" value="1"/>
</dbReference>
<gene>
    <name evidence="4" type="ORF">BUALT_Bualt17G0051300</name>
</gene>
<dbReference type="PROSITE" id="PS50102">
    <property type="entry name" value="RRM"/>
    <property type="match status" value="1"/>
</dbReference>
<evidence type="ECO:0000313" key="4">
    <source>
        <dbReference type="EMBL" id="KAG8366195.1"/>
    </source>
</evidence>
<sequence>MLNLCKFPTQLHYNTLFQNPISQFLQFPSKPHLNFHSVHGKLRTGLFSNALKTKKKGGFSVSEMDGPDEFDDEFDGSDYDDDGDDEVIVPLKNMKEWIENRPRGFGEGKEYDTSIEDKLMEEIEESRKAQLVNVNKLKNTSVESNSKKKQDKGPTQIQDGFRVRLVNLPKKKNIHKDLKLAFKEVSGILNIVPVVSGNEKTRDPVCKGLAFVDFKYQDEANRFVQNFSGKSISFGKVQKQIRCEMTSFTSQKPASDQSVKSNSTPLPVVFNLDNDSIDESVSSELDDADERHVLAQFEDDGEIEGTKAVSDSSLAEESEIEEESAMESPSLKQERKLKMNEKKAASKRRKDKIPKLNIPGSSNRLKIREKEMLSGVFSKYGANATLTVKEQSR</sequence>
<feature type="domain" description="RRM" evidence="3">
    <location>
        <begin position="161"/>
        <end position="248"/>
    </location>
</feature>
<feature type="compositionally biased region" description="Basic and acidic residues" evidence="2">
    <location>
        <begin position="332"/>
        <end position="344"/>
    </location>
</feature>
<dbReference type="InterPro" id="IPR000504">
    <property type="entry name" value="RRM_dom"/>
</dbReference>
<dbReference type="AlphaFoldDB" id="A0AAV6WGS3"/>
<dbReference type="PANTHER" id="PTHR37200">
    <property type="entry name" value="RNA-BINDING (RRM/RBD/RNP MOTIFS) FAMILY PROTEIN"/>
    <property type="match status" value="1"/>
</dbReference>
<keyword evidence="5" id="KW-1185">Reference proteome</keyword>
<protein>
    <recommendedName>
        <fullName evidence="3">RRM domain-containing protein</fullName>
    </recommendedName>
</protein>
<proteinExistence type="predicted"/>
<dbReference type="Proteomes" id="UP000826271">
    <property type="component" value="Unassembled WGS sequence"/>
</dbReference>
<dbReference type="EMBL" id="WHWC01000017">
    <property type="protein sequence ID" value="KAG8366195.1"/>
    <property type="molecule type" value="Genomic_DNA"/>
</dbReference>
<evidence type="ECO:0000313" key="5">
    <source>
        <dbReference type="Proteomes" id="UP000826271"/>
    </source>
</evidence>
<feature type="compositionally biased region" description="Acidic residues" evidence="2">
    <location>
        <begin position="314"/>
        <end position="325"/>
    </location>
</feature>
<reference evidence="4" key="1">
    <citation type="submission" date="2019-10" db="EMBL/GenBank/DDBJ databases">
        <authorList>
            <person name="Zhang R."/>
            <person name="Pan Y."/>
            <person name="Wang J."/>
            <person name="Ma R."/>
            <person name="Yu S."/>
        </authorList>
    </citation>
    <scope>NUCLEOTIDE SEQUENCE</scope>
    <source>
        <strain evidence="4">LA-IB0</strain>
        <tissue evidence="4">Leaf</tissue>
    </source>
</reference>
<dbReference type="InterPro" id="IPR012677">
    <property type="entry name" value="Nucleotide-bd_a/b_plait_sf"/>
</dbReference>
<dbReference type="SUPFAM" id="SSF54928">
    <property type="entry name" value="RNA-binding domain, RBD"/>
    <property type="match status" value="1"/>
</dbReference>
<feature type="region of interest" description="Disordered" evidence="2">
    <location>
        <begin position="298"/>
        <end position="364"/>
    </location>
</feature>
<evidence type="ECO:0000259" key="3">
    <source>
        <dbReference type="PROSITE" id="PS50102"/>
    </source>
</evidence>
<dbReference type="GO" id="GO:0003723">
    <property type="term" value="F:RNA binding"/>
    <property type="evidence" value="ECO:0007669"/>
    <property type="project" value="UniProtKB-UniRule"/>
</dbReference>
<dbReference type="InterPro" id="IPR035979">
    <property type="entry name" value="RBD_domain_sf"/>
</dbReference>
<keyword evidence="1" id="KW-0694">RNA-binding</keyword>
<evidence type="ECO:0000256" key="2">
    <source>
        <dbReference type="SAM" id="MobiDB-lite"/>
    </source>
</evidence>
<organism evidence="4 5">
    <name type="scientific">Buddleja alternifolia</name>
    <dbReference type="NCBI Taxonomy" id="168488"/>
    <lineage>
        <taxon>Eukaryota</taxon>
        <taxon>Viridiplantae</taxon>
        <taxon>Streptophyta</taxon>
        <taxon>Embryophyta</taxon>
        <taxon>Tracheophyta</taxon>
        <taxon>Spermatophyta</taxon>
        <taxon>Magnoliopsida</taxon>
        <taxon>eudicotyledons</taxon>
        <taxon>Gunneridae</taxon>
        <taxon>Pentapetalae</taxon>
        <taxon>asterids</taxon>
        <taxon>lamiids</taxon>
        <taxon>Lamiales</taxon>
        <taxon>Scrophulariaceae</taxon>
        <taxon>Buddlejeae</taxon>
        <taxon>Buddleja</taxon>
    </lineage>
</organism>
<name>A0AAV6WGS3_9LAMI</name>
<comment type="caution">
    <text evidence="4">The sequence shown here is derived from an EMBL/GenBank/DDBJ whole genome shotgun (WGS) entry which is preliminary data.</text>
</comment>
<evidence type="ECO:0000256" key="1">
    <source>
        <dbReference type="PROSITE-ProRule" id="PRU00176"/>
    </source>
</evidence>